<dbReference type="Gene3D" id="3.40.50.720">
    <property type="entry name" value="NAD(P)-binding Rossmann-like Domain"/>
    <property type="match status" value="1"/>
</dbReference>
<keyword evidence="1" id="KW-0560">Oxidoreductase</keyword>
<protein>
    <recommendedName>
        <fullName evidence="4">NAD(P)-binding protein</fullName>
    </recommendedName>
</protein>
<dbReference type="Pfam" id="PF00106">
    <property type="entry name" value="adh_short"/>
    <property type="match status" value="1"/>
</dbReference>
<dbReference type="OrthoDB" id="542013at2759"/>
<proteinExistence type="predicted"/>
<dbReference type="AlphaFoldDB" id="K5VSP4"/>
<accession>K5VSP4</accession>
<dbReference type="InParanoid" id="K5VSP4"/>
<evidence type="ECO:0008006" key="4">
    <source>
        <dbReference type="Google" id="ProtNLM"/>
    </source>
</evidence>
<dbReference type="GO" id="GO:0016491">
    <property type="term" value="F:oxidoreductase activity"/>
    <property type="evidence" value="ECO:0007669"/>
    <property type="project" value="UniProtKB-KW"/>
</dbReference>
<dbReference type="GeneID" id="18910280"/>
<dbReference type="Proteomes" id="UP000008370">
    <property type="component" value="Unassembled WGS sequence"/>
</dbReference>
<dbReference type="PANTHER" id="PTHR43157">
    <property type="entry name" value="PHOSPHATIDYLINOSITOL-GLYCAN BIOSYNTHESIS CLASS F PROTEIN-RELATED"/>
    <property type="match status" value="1"/>
</dbReference>
<keyword evidence="3" id="KW-1185">Reference proteome</keyword>
<name>K5VSP4_PHACS</name>
<dbReference type="PANTHER" id="PTHR43157:SF31">
    <property type="entry name" value="PHOSPHATIDYLINOSITOL-GLYCAN BIOSYNTHESIS CLASS F PROTEIN"/>
    <property type="match status" value="1"/>
</dbReference>
<dbReference type="KEGG" id="pco:PHACADRAFT_185441"/>
<evidence type="ECO:0000256" key="1">
    <source>
        <dbReference type="ARBA" id="ARBA00023002"/>
    </source>
</evidence>
<dbReference type="PRINTS" id="PR00081">
    <property type="entry name" value="GDHRDH"/>
</dbReference>
<dbReference type="InterPro" id="IPR036291">
    <property type="entry name" value="NAD(P)-bd_dom_sf"/>
</dbReference>
<organism evidence="2 3">
    <name type="scientific">Phanerochaete carnosa (strain HHB-10118-sp)</name>
    <name type="common">White-rot fungus</name>
    <name type="synonym">Peniophora carnosa</name>
    <dbReference type="NCBI Taxonomy" id="650164"/>
    <lineage>
        <taxon>Eukaryota</taxon>
        <taxon>Fungi</taxon>
        <taxon>Dikarya</taxon>
        <taxon>Basidiomycota</taxon>
        <taxon>Agaricomycotina</taxon>
        <taxon>Agaricomycetes</taxon>
        <taxon>Polyporales</taxon>
        <taxon>Phanerochaetaceae</taxon>
        <taxon>Phanerochaete</taxon>
    </lineage>
</organism>
<dbReference type="SUPFAM" id="SSF51735">
    <property type="entry name" value="NAD(P)-binding Rossmann-fold domains"/>
    <property type="match status" value="1"/>
</dbReference>
<dbReference type="RefSeq" id="XP_007397214.1">
    <property type="nucleotide sequence ID" value="XM_007397152.1"/>
</dbReference>
<sequence length="343" mass="37780">MQPTVMSFVLGQWKRLPAPLHADLSGKTVVVVGANSGIGLETAKHFAQMRPERLVIACRSSAKGRTAAEHIARDTGYSAELQPVDLADFASVKAFAAQLKDDPIDILVANAGVVQPEYLTTKDGWEQADTSLQVNHLSTALICLLLLPNMHKAAQVHNSHPRLVTTTSGLHMRVRFGEDLLSTPSLLHTLNSPELCTSERFQVRYHDSKLLNVLFIRALAAHLPATSPLVPACACPGYCVSEIRRNSAFSDKVVYKLLELTFGRTAEQGSRQILYAALGPDGRDGHHVRYMRGVYVAHSVVSEPGDYVISREGVELQERIWRETLDILAETAPEVRRIVNEFC</sequence>
<gene>
    <name evidence="2" type="ORF">PHACADRAFT_185441</name>
</gene>
<dbReference type="HOGENOM" id="CLU_010194_44_4_1"/>
<evidence type="ECO:0000313" key="3">
    <source>
        <dbReference type="Proteomes" id="UP000008370"/>
    </source>
</evidence>
<dbReference type="STRING" id="650164.K5VSP4"/>
<evidence type="ECO:0000313" key="2">
    <source>
        <dbReference type="EMBL" id="EKM54523.1"/>
    </source>
</evidence>
<dbReference type="EMBL" id="JH930473">
    <property type="protein sequence ID" value="EKM54523.1"/>
    <property type="molecule type" value="Genomic_DNA"/>
</dbReference>
<reference evidence="2 3" key="1">
    <citation type="journal article" date="2012" name="BMC Genomics">
        <title>Comparative genomics of the white-rot fungi, Phanerochaete carnosa and P. chrysosporium, to elucidate the genetic basis of the distinct wood types they colonize.</title>
        <authorList>
            <person name="Suzuki H."/>
            <person name="MacDonald J."/>
            <person name="Syed K."/>
            <person name="Salamov A."/>
            <person name="Hori C."/>
            <person name="Aerts A."/>
            <person name="Henrissat B."/>
            <person name="Wiebenga A."/>
            <person name="vanKuyk P.A."/>
            <person name="Barry K."/>
            <person name="Lindquist E."/>
            <person name="LaButti K."/>
            <person name="Lapidus A."/>
            <person name="Lucas S."/>
            <person name="Coutinho P."/>
            <person name="Gong Y."/>
            <person name="Samejima M."/>
            <person name="Mahadevan R."/>
            <person name="Abou-Zaid M."/>
            <person name="de Vries R.P."/>
            <person name="Igarashi K."/>
            <person name="Yadav J.S."/>
            <person name="Grigoriev I.V."/>
            <person name="Master E.R."/>
        </authorList>
    </citation>
    <scope>NUCLEOTIDE SEQUENCE [LARGE SCALE GENOMIC DNA]</scope>
    <source>
        <strain evidence="2 3">HHB-10118-sp</strain>
    </source>
</reference>
<dbReference type="InterPro" id="IPR002347">
    <property type="entry name" value="SDR_fam"/>
</dbReference>